<dbReference type="GO" id="GO:0034657">
    <property type="term" value="C:GID complex"/>
    <property type="evidence" value="ECO:0007669"/>
    <property type="project" value="TreeGrafter"/>
</dbReference>
<protein>
    <submittedName>
        <fullName evidence="6">Uncharacterized protein</fullName>
    </submittedName>
</protein>
<dbReference type="InterPro" id="IPR011989">
    <property type="entry name" value="ARM-like"/>
</dbReference>
<sequence>MALTWEIELGESSYKINSLTLFISAGSVANGTLENVQLLIRKYDIMPLLRRELSQTPKNKYSVEICLRTLCSIFRQFPLTISTFFDDTCTLPNFLSLTHSGNSLNIQIFAASVLSLLCQTRRDQTDLLNACAIPNLVRLINIKNVHLQVPVLQCLCCMAFENRSVSDIICVTSFLARPIMFSTDDVLQTE</sequence>
<evidence type="ECO:0000256" key="1">
    <source>
        <dbReference type="ARBA" id="ARBA00004123"/>
    </source>
</evidence>
<proteinExistence type="predicted"/>
<evidence type="ECO:0000313" key="7">
    <source>
        <dbReference type="Proteomes" id="UP000037069"/>
    </source>
</evidence>
<keyword evidence="3" id="KW-0963">Cytoplasm</keyword>
<evidence type="ECO:0000256" key="4">
    <source>
        <dbReference type="ARBA" id="ARBA00022737"/>
    </source>
</evidence>
<dbReference type="InterPro" id="IPR038739">
    <property type="entry name" value="ARMC8/Vid28"/>
</dbReference>
<evidence type="ECO:0000256" key="2">
    <source>
        <dbReference type="ARBA" id="ARBA00004496"/>
    </source>
</evidence>
<gene>
    <name evidence="6" type="ORF">FF38_14534</name>
</gene>
<reference evidence="6 7" key="1">
    <citation type="journal article" date="2015" name="Nat. Commun.">
        <title>Lucilia cuprina genome unlocks parasitic fly biology to underpin future interventions.</title>
        <authorList>
            <person name="Anstead C.A."/>
            <person name="Korhonen P.K."/>
            <person name="Young N.D."/>
            <person name="Hall R.S."/>
            <person name="Jex A.R."/>
            <person name="Murali S.C."/>
            <person name="Hughes D.S."/>
            <person name="Lee S.F."/>
            <person name="Perry T."/>
            <person name="Stroehlein A.J."/>
            <person name="Ansell B.R."/>
            <person name="Breugelmans B."/>
            <person name="Hofmann A."/>
            <person name="Qu J."/>
            <person name="Dugan S."/>
            <person name="Lee S.L."/>
            <person name="Chao H."/>
            <person name="Dinh H."/>
            <person name="Han Y."/>
            <person name="Doddapaneni H.V."/>
            <person name="Worley K.C."/>
            <person name="Muzny D.M."/>
            <person name="Ioannidis P."/>
            <person name="Waterhouse R.M."/>
            <person name="Zdobnov E.M."/>
            <person name="James P.J."/>
            <person name="Bagnall N.H."/>
            <person name="Kotze A.C."/>
            <person name="Gibbs R.A."/>
            <person name="Richards S."/>
            <person name="Batterham P."/>
            <person name="Gasser R.B."/>
        </authorList>
    </citation>
    <scope>NUCLEOTIDE SEQUENCE [LARGE SCALE GENOMIC DNA]</scope>
    <source>
        <strain evidence="6 7">LS</strain>
        <tissue evidence="6">Full body</tissue>
    </source>
</reference>
<evidence type="ECO:0000313" key="6">
    <source>
        <dbReference type="EMBL" id="KNC23648.1"/>
    </source>
</evidence>
<dbReference type="AlphaFoldDB" id="A0A0L0BUI1"/>
<dbReference type="STRING" id="7375.A0A0L0BUI1"/>
<keyword evidence="5" id="KW-0539">Nucleus</keyword>
<dbReference type="PANTHER" id="PTHR15651:SF7">
    <property type="entry name" value="ARMADILLO REPEAT-CONTAINING PROTEIN 8"/>
    <property type="match status" value="1"/>
</dbReference>
<evidence type="ECO:0000256" key="3">
    <source>
        <dbReference type="ARBA" id="ARBA00022490"/>
    </source>
</evidence>
<keyword evidence="4" id="KW-0677">Repeat</keyword>
<dbReference type="InterPro" id="IPR016024">
    <property type="entry name" value="ARM-type_fold"/>
</dbReference>
<dbReference type="GO" id="GO:0043161">
    <property type="term" value="P:proteasome-mediated ubiquitin-dependent protein catabolic process"/>
    <property type="evidence" value="ECO:0007669"/>
    <property type="project" value="TreeGrafter"/>
</dbReference>
<dbReference type="Proteomes" id="UP000037069">
    <property type="component" value="Unassembled WGS sequence"/>
</dbReference>
<comment type="subcellular location">
    <subcellularLocation>
        <location evidence="2">Cytoplasm</location>
    </subcellularLocation>
    <subcellularLocation>
        <location evidence="1">Nucleus</location>
    </subcellularLocation>
</comment>
<name>A0A0L0BUI1_LUCCU</name>
<organism evidence="6 7">
    <name type="scientific">Lucilia cuprina</name>
    <name type="common">Green bottle fly</name>
    <name type="synonym">Australian sheep blowfly</name>
    <dbReference type="NCBI Taxonomy" id="7375"/>
    <lineage>
        <taxon>Eukaryota</taxon>
        <taxon>Metazoa</taxon>
        <taxon>Ecdysozoa</taxon>
        <taxon>Arthropoda</taxon>
        <taxon>Hexapoda</taxon>
        <taxon>Insecta</taxon>
        <taxon>Pterygota</taxon>
        <taxon>Neoptera</taxon>
        <taxon>Endopterygota</taxon>
        <taxon>Diptera</taxon>
        <taxon>Brachycera</taxon>
        <taxon>Muscomorpha</taxon>
        <taxon>Oestroidea</taxon>
        <taxon>Calliphoridae</taxon>
        <taxon>Luciliinae</taxon>
        <taxon>Lucilia</taxon>
    </lineage>
</organism>
<comment type="caution">
    <text evidence="6">The sequence shown here is derived from an EMBL/GenBank/DDBJ whole genome shotgun (WGS) entry which is preliminary data.</text>
</comment>
<dbReference type="GO" id="GO:0005737">
    <property type="term" value="C:cytoplasm"/>
    <property type="evidence" value="ECO:0007669"/>
    <property type="project" value="UniProtKB-SubCell"/>
</dbReference>
<keyword evidence="7" id="KW-1185">Reference proteome</keyword>
<dbReference type="SUPFAM" id="SSF48371">
    <property type="entry name" value="ARM repeat"/>
    <property type="match status" value="1"/>
</dbReference>
<dbReference type="EMBL" id="JRES01001319">
    <property type="protein sequence ID" value="KNC23648.1"/>
    <property type="molecule type" value="Genomic_DNA"/>
</dbReference>
<dbReference type="PANTHER" id="PTHR15651">
    <property type="entry name" value="ARMADILLO REPEAT-CONTAINING PROTEIN 8"/>
    <property type="match status" value="1"/>
</dbReference>
<dbReference type="GO" id="GO:0005634">
    <property type="term" value="C:nucleus"/>
    <property type="evidence" value="ECO:0007669"/>
    <property type="project" value="UniProtKB-SubCell"/>
</dbReference>
<accession>A0A0L0BUI1</accession>
<evidence type="ECO:0000256" key="5">
    <source>
        <dbReference type="ARBA" id="ARBA00023242"/>
    </source>
</evidence>
<dbReference type="Gene3D" id="1.25.10.10">
    <property type="entry name" value="Leucine-rich Repeat Variant"/>
    <property type="match status" value="1"/>
</dbReference>